<evidence type="ECO:0000313" key="4">
    <source>
        <dbReference type="EMBL" id="QTA88759.1"/>
    </source>
</evidence>
<dbReference type="PIRSF" id="PIRSF033579">
    <property type="entry name" value="Anaer_Co_chel"/>
    <property type="match status" value="1"/>
</dbReference>
<proteinExistence type="predicted"/>
<gene>
    <name evidence="4" type="ORF">dnm_048060</name>
</gene>
<dbReference type="Proteomes" id="UP000663722">
    <property type="component" value="Chromosome"/>
</dbReference>
<dbReference type="AlphaFoldDB" id="A0A975BN45"/>
<dbReference type="Gene3D" id="3.40.50.1400">
    <property type="match status" value="2"/>
</dbReference>
<evidence type="ECO:0000256" key="2">
    <source>
        <dbReference type="PIRSR" id="PIRSR033579-3"/>
    </source>
</evidence>
<dbReference type="GO" id="GO:0046872">
    <property type="term" value="F:metal ion binding"/>
    <property type="evidence" value="ECO:0007669"/>
    <property type="project" value="UniProtKB-KW"/>
</dbReference>
<dbReference type="GO" id="GO:0016852">
    <property type="term" value="F:sirohydrochlorin cobaltochelatase activity"/>
    <property type="evidence" value="ECO:0007669"/>
    <property type="project" value="InterPro"/>
</dbReference>
<dbReference type="Pfam" id="PF06180">
    <property type="entry name" value="CbiK"/>
    <property type="match status" value="1"/>
</dbReference>
<dbReference type="KEGG" id="dmm:dnm_048060"/>
<dbReference type="RefSeq" id="WP_207683380.1">
    <property type="nucleotide sequence ID" value="NZ_CP061800.1"/>
</dbReference>
<dbReference type="CDD" id="cd03412">
    <property type="entry name" value="CbiK_N"/>
    <property type="match status" value="1"/>
</dbReference>
<feature type="chain" id="PRO_5038136045" evidence="3">
    <location>
        <begin position="25"/>
        <end position="293"/>
    </location>
</feature>
<organism evidence="4 5">
    <name type="scientific">Desulfonema magnum</name>
    <dbReference type="NCBI Taxonomy" id="45655"/>
    <lineage>
        <taxon>Bacteria</taxon>
        <taxon>Pseudomonadati</taxon>
        <taxon>Thermodesulfobacteriota</taxon>
        <taxon>Desulfobacteria</taxon>
        <taxon>Desulfobacterales</taxon>
        <taxon>Desulfococcaceae</taxon>
        <taxon>Desulfonema</taxon>
    </lineage>
</organism>
<keyword evidence="3" id="KW-0732">Signal</keyword>
<feature type="signal peptide" evidence="3">
    <location>
        <begin position="1"/>
        <end position="24"/>
    </location>
</feature>
<feature type="binding site" evidence="2">
    <location>
        <position position="241"/>
    </location>
    <ligand>
        <name>Co(2+)</name>
        <dbReference type="ChEBI" id="CHEBI:48828"/>
    </ligand>
</feature>
<keyword evidence="2" id="KW-0479">Metal-binding</keyword>
<feature type="binding site" evidence="2">
    <location>
        <position position="209"/>
    </location>
    <ligand>
        <name>Co(2+)</name>
        <dbReference type="ChEBI" id="CHEBI:48828"/>
    </ligand>
</feature>
<feature type="binding site" evidence="2">
    <location>
        <position position="179"/>
    </location>
    <ligand>
        <name>Co(2+)</name>
        <dbReference type="ChEBI" id="CHEBI:48828"/>
    </ligand>
</feature>
<feature type="active site" description="Proton acceptor" evidence="1">
    <location>
        <position position="179"/>
    </location>
</feature>
<evidence type="ECO:0000256" key="1">
    <source>
        <dbReference type="PIRSR" id="PIRSR033579-1"/>
    </source>
</evidence>
<accession>A0A975BN45</accession>
<evidence type="ECO:0000256" key="3">
    <source>
        <dbReference type="SAM" id="SignalP"/>
    </source>
</evidence>
<reference evidence="4" key="1">
    <citation type="journal article" date="2021" name="Microb. Physiol.">
        <title>Proteogenomic Insights into the Physiology of Marine, Sulfate-Reducing, Filamentous Desulfonema limicola and Desulfonema magnum.</title>
        <authorList>
            <person name="Schnaars V."/>
            <person name="Wohlbrand L."/>
            <person name="Scheve S."/>
            <person name="Hinrichs C."/>
            <person name="Reinhardt R."/>
            <person name="Rabus R."/>
        </authorList>
    </citation>
    <scope>NUCLEOTIDE SEQUENCE</scope>
    <source>
        <strain evidence="4">4be13</strain>
    </source>
</reference>
<evidence type="ECO:0000313" key="5">
    <source>
        <dbReference type="Proteomes" id="UP000663722"/>
    </source>
</evidence>
<keyword evidence="2" id="KW-0170">Cobalt</keyword>
<dbReference type="GO" id="GO:0019251">
    <property type="term" value="P:anaerobic cobalamin biosynthetic process"/>
    <property type="evidence" value="ECO:0007669"/>
    <property type="project" value="InterPro"/>
</dbReference>
<sequence>MIKRIGVCLLAVCVFMCFSAMAFAGEHGEKKPVKKGILLVAFGSSIPEAQVAYENIEKKVKAAFPDVPVHWAYTSHIIRHKLAKQGQNLDSVEIALAKMMEQGFTHVAVQSLHVIGGEEFHDTLTNVHAFGDMAGGFEQIFVGYPLLGTADDLTKVADAVIKTIPKKRKGNEAVILMGHGTPHPGNAFYQAMMYKFQVKDPNICVGTVEGEPTLGDITDMLVKKGVKKAYLMPFMAVAGDHARNDMAGDEPDSWKNILKKSGISCVPVLKGMAEYDLIADIWVDHLKNVMAHF</sequence>
<name>A0A975BN45_9BACT</name>
<dbReference type="InterPro" id="IPR010388">
    <property type="entry name" value="Anaerobic_Co-chelatase"/>
</dbReference>
<dbReference type="CDD" id="cd03413">
    <property type="entry name" value="CbiK_C"/>
    <property type="match status" value="1"/>
</dbReference>
<dbReference type="EMBL" id="CP061800">
    <property type="protein sequence ID" value="QTA88759.1"/>
    <property type="molecule type" value="Genomic_DNA"/>
</dbReference>
<protein>
    <submittedName>
        <fullName evidence="4">Anaerobic cobalt chelatase</fullName>
    </submittedName>
</protein>
<dbReference type="SUPFAM" id="SSF53800">
    <property type="entry name" value="Chelatase"/>
    <property type="match status" value="1"/>
</dbReference>
<keyword evidence="5" id="KW-1185">Reference proteome</keyword>